<name>A0A518ALF2_9BACT</name>
<evidence type="ECO:0000256" key="1">
    <source>
        <dbReference type="SAM" id="SignalP"/>
    </source>
</evidence>
<dbReference type="OrthoDB" id="229996at2"/>
<dbReference type="InterPro" id="IPR014262">
    <property type="entry name" value="HAF_rpt"/>
</dbReference>
<dbReference type="EMBL" id="CP036278">
    <property type="protein sequence ID" value="QDU55562.1"/>
    <property type="molecule type" value="Genomic_DNA"/>
</dbReference>
<organism evidence="2 3">
    <name type="scientific">Aeoliella mucimassa</name>
    <dbReference type="NCBI Taxonomy" id="2527972"/>
    <lineage>
        <taxon>Bacteria</taxon>
        <taxon>Pseudomonadati</taxon>
        <taxon>Planctomycetota</taxon>
        <taxon>Planctomycetia</taxon>
        <taxon>Pirellulales</taxon>
        <taxon>Lacipirellulaceae</taxon>
        <taxon>Aeoliella</taxon>
    </lineage>
</organism>
<dbReference type="KEGG" id="amuc:Pan181_17540"/>
<gene>
    <name evidence="2" type="ORF">Pan181_17540</name>
</gene>
<feature type="chain" id="PRO_5022064029" description="Extracellular repeat, HAF family" evidence="1">
    <location>
        <begin position="31"/>
        <end position="391"/>
    </location>
</feature>
<dbReference type="RefSeq" id="WP_145246407.1">
    <property type="nucleotide sequence ID" value="NZ_CP036278.1"/>
</dbReference>
<dbReference type="Proteomes" id="UP000315750">
    <property type="component" value="Chromosome"/>
</dbReference>
<dbReference type="NCBIfam" id="TIGR02913">
    <property type="entry name" value="HAF_rpt"/>
    <property type="match status" value="1"/>
</dbReference>
<reference evidence="2 3" key="1">
    <citation type="submission" date="2019-02" db="EMBL/GenBank/DDBJ databases">
        <title>Deep-cultivation of Planctomycetes and their phenomic and genomic characterization uncovers novel biology.</title>
        <authorList>
            <person name="Wiegand S."/>
            <person name="Jogler M."/>
            <person name="Boedeker C."/>
            <person name="Pinto D."/>
            <person name="Vollmers J."/>
            <person name="Rivas-Marin E."/>
            <person name="Kohn T."/>
            <person name="Peeters S.H."/>
            <person name="Heuer A."/>
            <person name="Rast P."/>
            <person name="Oberbeckmann S."/>
            <person name="Bunk B."/>
            <person name="Jeske O."/>
            <person name="Meyerdierks A."/>
            <person name="Storesund J.E."/>
            <person name="Kallscheuer N."/>
            <person name="Luecker S."/>
            <person name="Lage O.M."/>
            <person name="Pohl T."/>
            <person name="Merkel B.J."/>
            <person name="Hornburger P."/>
            <person name="Mueller R.-W."/>
            <person name="Bruemmer F."/>
            <person name="Labrenz M."/>
            <person name="Spormann A.M."/>
            <person name="Op den Camp H."/>
            <person name="Overmann J."/>
            <person name="Amann R."/>
            <person name="Jetten M.S.M."/>
            <person name="Mascher T."/>
            <person name="Medema M.H."/>
            <person name="Devos D.P."/>
            <person name="Kaster A.-K."/>
            <person name="Ovreas L."/>
            <person name="Rohde M."/>
            <person name="Galperin M.Y."/>
            <person name="Jogler C."/>
        </authorList>
    </citation>
    <scope>NUCLEOTIDE SEQUENCE [LARGE SCALE GENOMIC DNA]</scope>
    <source>
        <strain evidence="2 3">Pan181</strain>
    </source>
</reference>
<keyword evidence="3" id="KW-1185">Reference proteome</keyword>
<proteinExistence type="predicted"/>
<protein>
    <recommendedName>
        <fullName evidence="4">Extracellular repeat, HAF family</fullName>
    </recommendedName>
</protein>
<evidence type="ECO:0000313" key="2">
    <source>
        <dbReference type="EMBL" id="QDU55562.1"/>
    </source>
</evidence>
<sequence precursor="true">MIFFRNVNSDSAACIILGCCLSYLCSHAQATEFIPLGDLPGGGFGSTAISVDGLGQKVVGSSATDTSDNAFLWTEVSGIQSIAPSGSALAISEDGVVVVGMATNAGTGIQEPFMWDSANGLSLLGFPGPASPSPAAALDVSGNGEVVVGFTVFNGVQKAFSWTVGAGFVDLEPLTTETSTATSISRDGSVIAGQLGNRAFRWTATDGMAYLGDLPGGSDSSEASGMSADGAIVVGSFDSSNGSEAFRWSNETGMVGLGFLSTDSTSSFAAATTESGEAIVGQNSVGNTGEAFLWTPAHGIEPLQHVLETRFSLSNELSGWELISALDISADGRFIVGRGINTDGNREAWLVRLDQPIFVPEPRGGLMGLLVIGGYALLQFRQRGVPAIGCR</sequence>
<feature type="signal peptide" evidence="1">
    <location>
        <begin position="1"/>
        <end position="30"/>
    </location>
</feature>
<evidence type="ECO:0008006" key="4">
    <source>
        <dbReference type="Google" id="ProtNLM"/>
    </source>
</evidence>
<accession>A0A518ALF2</accession>
<evidence type="ECO:0000313" key="3">
    <source>
        <dbReference type="Proteomes" id="UP000315750"/>
    </source>
</evidence>
<dbReference type="AlphaFoldDB" id="A0A518ALF2"/>
<keyword evidence="1" id="KW-0732">Signal</keyword>